<reference evidence="3 4" key="1">
    <citation type="submission" date="2015-10" db="EMBL/GenBank/DDBJ databases">
        <title>Draft genome sequence of Streptomyces cellostaticus DSM 40189, type strain for the species Streptomyces cellostaticus.</title>
        <authorList>
            <person name="Ruckert C."/>
            <person name="Winkler A."/>
            <person name="Kalinowski J."/>
            <person name="Kampfer P."/>
            <person name="Glaeser S."/>
        </authorList>
    </citation>
    <scope>NUCLEOTIDE SEQUENCE [LARGE SCALE GENOMIC DNA]</scope>
    <source>
        <strain evidence="3 4">DSM 40189</strain>
    </source>
</reference>
<evidence type="ECO:0000313" key="3">
    <source>
        <dbReference type="EMBL" id="KUM87510.1"/>
    </source>
</evidence>
<feature type="compositionally biased region" description="Low complexity" evidence="1">
    <location>
        <begin position="36"/>
        <end position="57"/>
    </location>
</feature>
<feature type="region of interest" description="Disordered" evidence="1">
    <location>
        <begin position="25"/>
        <end position="85"/>
    </location>
</feature>
<feature type="signal peptide" evidence="2">
    <location>
        <begin position="1"/>
        <end position="19"/>
    </location>
</feature>
<name>A0A101N6N7_9ACTN</name>
<proteinExistence type="predicted"/>
<evidence type="ECO:0008006" key="5">
    <source>
        <dbReference type="Google" id="ProtNLM"/>
    </source>
</evidence>
<comment type="caution">
    <text evidence="3">The sequence shown here is derived from an EMBL/GenBank/DDBJ whole genome shotgun (WGS) entry which is preliminary data.</text>
</comment>
<feature type="chain" id="PRO_5038728049" description="Lipoprotein" evidence="2">
    <location>
        <begin position="20"/>
        <end position="228"/>
    </location>
</feature>
<dbReference type="STRING" id="67285.AQI88_40800"/>
<dbReference type="RefSeq" id="WP_067010687.1">
    <property type="nucleotide sequence ID" value="NZ_BNDU01000006.1"/>
</dbReference>
<evidence type="ECO:0000256" key="1">
    <source>
        <dbReference type="SAM" id="MobiDB-lite"/>
    </source>
</evidence>
<dbReference type="EMBL" id="LMWL01000103">
    <property type="protein sequence ID" value="KUM87510.1"/>
    <property type="molecule type" value="Genomic_DNA"/>
</dbReference>
<evidence type="ECO:0000313" key="4">
    <source>
        <dbReference type="Proteomes" id="UP000054241"/>
    </source>
</evidence>
<keyword evidence="2" id="KW-0732">Signal</keyword>
<dbReference type="PROSITE" id="PS51257">
    <property type="entry name" value="PROKAR_LIPOPROTEIN"/>
    <property type="match status" value="1"/>
</dbReference>
<dbReference type="AlphaFoldDB" id="A0A101N6N7"/>
<organism evidence="3 4">
    <name type="scientific">Streptomyces cellostaticus</name>
    <dbReference type="NCBI Taxonomy" id="67285"/>
    <lineage>
        <taxon>Bacteria</taxon>
        <taxon>Bacillati</taxon>
        <taxon>Actinomycetota</taxon>
        <taxon>Actinomycetes</taxon>
        <taxon>Kitasatosporales</taxon>
        <taxon>Streptomycetaceae</taxon>
        <taxon>Streptomyces</taxon>
    </lineage>
</organism>
<keyword evidence="4" id="KW-1185">Reference proteome</keyword>
<dbReference type="OrthoDB" id="163358at2"/>
<dbReference type="Proteomes" id="UP000054241">
    <property type="component" value="Unassembled WGS sequence"/>
</dbReference>
<evidence type="ECO:0000256" key="2">
    <source>
        <dbReference type="SAM" id="SignalP"/>
    </source>
</evidence>
<gene>
    <name evidence="3" type="ORF">AQI88_40800</name>
</gene>
<accession>A0A101N6N7</accession>
<sequence>MRSLRRAVPLVVLSCLVLAGCSSSGSHSGGDGGKNGASAAGPSGTTGSSVPASSAGTIPVGAGPQKTYTVQQQPPAGSCHYRHTKDGEPLPDLKCTPGATSPAVTQANLAQTICRKGGYTKGIRPPASITGREKKLNAASYGYTGSPADAEFDHDISLQLGGDPNDARNLWVQPPDPGHKPGGGINNKKDPVETRLHTAVCSGKVTLAAAQKAIATDWTTALQSLGLG</sequence>
<feature type="compositionally biased region" description="Polar residues" evidence="1">
    <location>
        <begin position="66"/>
        <end position="75"/>
    </location>
</feature>
<protein>
    <recommendedName>
        <fullName evidence="5">Lipoprotein</fullName>
    </recommendedName>
</protein>